<dbReference type="EMBL" id="CP019655">
    <property type="protein sequence ID" value="AVF28393.1"/>
    <property type="molecule type" value="Genomic_DNA"/>
</dbReference>
<organism evidence="5 6">
    <name type="scientific">Paenibacillus larvae subsp. larvae</name>
    <dbReference type="NCBI Taxonomy" id="147375"/>
    <lineage>
        <taxon>Bacteria</taxon>
        <taxon>Bacillati</taxon>
        <taxon>Bacillota</taxon>
        <taxon>Bacilli</taxon>
        <taxon>Bacillales</taxon>
        <taxon>Paenibacillaceae</taxon>
        <taxon>Paenibacillus</taxon>
    </lineage>
</organism>
<name>A0A2L1UIY3_9BACL</name>
<evidence type="ECO:0000313" key="5">
    <source>
        <dbReference type="EMBL" id="AVF28393.1"/>
    </source>
</evidence>
<gene>
    <name evidence="5" type="ORF">ERICIII_04332</name>
</gene>
<dbReference type="GeneID" id="64220641"/>
<dbReference type="InterPro" id="IPR010567">
    <property type="entry name" value="OrfX2/OrfX3/P47"/>
</dbReference>
<sequence length="756" mass="85709">MSTGMDSLRIYDWTQTVNDMEKQESILLRSFPSFFLQETKGQNMQAKVTGNWLKWELTDEGSGQYPIYKCYIEDGTLEVEIENKKTAYDLKNSWIKICAKIEIDENSSKEMYVFSEKEGTLYSINHSFHFDKENRVASNLLEHLLVSWFKEHRNLLNNHVNTYAIHVRTSNDLTLAGWDTGYVTSFSNVNKTIREKELYPKDFKYELEDDSIGIPLLFNMEGTFNSWEITTGADGQNVNFICKIGENSSLTNETGNKTYDFSSDAFLKVQVKLEYFNSTEKRFEDPTGLNDGNPVELKVKTDHDQNQNPPVVLVDSYFSEELTGIVLNGIVTTMFKEWLNENIDKFENIFSYFLLKETAKDENFQWLKPTTAYYGVASVEDENKNPDLDKSVFSVMSMVENHENKFPQHTVDARLLHAVNNESTFGIDMPLFVDKWIENALVAMQIGTPEQFEKTDNGLVISNKEKIKFATIENNSGNPVPGYVDAGKFRLGIINNQLVLEMEDLHWEQARGIIGHVNYKQSFDITLKSGVDELGKEYSNVLIPIENTDPTMLMTFMIEDWKKNEDLIIEIVTGVVIGILVGFIPVGKIFSKLKNVVSKAFRQAGNRMSAEIGSSVAVAMREIAQESGETGAAFFRRMSQESADEISLFTRPGMTTQQIVNEVANKSESFFSKIWKNKYKLIGGSVVGAVGGMVPTAIIKAIENAQQEHYSLLPTIHEFVANCVGAVNWPDNSEFEVETAKLQGIYLMGGKLNKEN</sequence>
<evidence type="ECO:0000313" key="6">
    <source>
        <dbReference type="Proteomes" id="UP000239833"/>
    </source>
</evidence>
<feature type="domain" description="Orfx2 N-terminal TULIPs" evidence="4">
    <location>
        <begin position="5"/>
        <end position="172"/>
    </location>
</feature>
<comment type="similarity">
    <text evidence="2">Belongs to the TULIP P47 family.</text>
</comment>
<feature type="domain" description="Protein OrfX2/OrfX3/P47" evidence="3">
    <location>
        <begin position="176"/>
        <end position="597"/>
    </location>
</feature>
<dbReference type="Proteomes" id="UP000239833">
    <property type="component" value="Chromosome"/>
</dbReference>
<dbReference type="RefSeq" id="WP_077996186.1">
    <property type="nucleotide sequence ID" value="NZ_CP019655.1"/>
</dbReference>
<proteinExistence type="inferred from homology"/>
<dbReference type="Pfam" id="PF06597">
    <property type="entry name" value="Clostridium_P47"/>
    <property type="match status" value="1"/>
</dbReference>
<evidence type="ECO:0000256" key="1">
    <source>
        <dbReference type="ARBA" id="ARBA00023026"/>
    </source>
</evidence>
<dbReference type="Pfam" id="PF26543">
    <property type="entry name" value="Orfx2_N"/>
    <property type="match status" value="1"/>
</dbReference>
<accession>A0A2L1UIY3</accession>
<dbReference type="InterPro" id="IPR058824">
    <property type="entry name" value="Orfx2_N"/>
</dbReference>
<reference evidence="6" key="1">
    <citation type="submission" date="2017-02" db="EMBL/GenBank/DDBJ databases">
        <title>Delineation of Paenibacillus larvae strains originating from foulbrood outbreaks.</title>
        <authorList>
            <person name="Beims H."/>
            <person name="Bunk B."/>
            <person name="Sproeer C."/>
            <person name="Mohr K.I."/>
            <person name="Pradella S."/>
            <person name="Guenther G."/>
            <person name="Rohde M."/>
            <person name="von der Ohe W."/>
            <person name="Steinert M."/>
        </authorList>
    </citation>
    <scope>NUCLEOTIDE SEQUENCE [LARGE SCALE GENOMIC DNA]</scope>
    <source>
        <strain evidence="6">Eric_III</strain>
    </source>
</reference>
<evidence type="ECO:0000256" key="2">
    <source>
        <dbReference type="ARBA" id="ARBA00035010"/>
    </source>
</evidence>
<evidence type="ECO:0000259" key="4">
    <source>
        <dbReference type="Pfam" id="PF26543"/>
    </source>
</evidence>
<protein>
    <submittedName>
        <fullName evidence="5">Clostridium P-47 protein</fullName>
    </submittedName>
</protein>
<keyword evidence="1" id="KW-0843">Virulence</keyword>
<evidence type="ECO:0000259" key="3">
    <source>
        <dbReference type="Pfam" id="PF06597"/>
    </source>
</evidence>
<dbReference type="AlphaFoldDB" id="A0A2L1UIY3"/>